<dbReference type="FunFam" id="3.10.250.10:FF:000016">
    <property type="entry name" value="Scavenger receptor cysteine-rich protein type 12"/>
    <property type="match status" value="2"/>
</dbReference>
<dbReference type="InterPro" id="IPR036772">
    <property type="entry name" value="SRCR-like_dom_sf"/>
</dbReference>
<evidence type="ECO:0000313" key="12">
    <source>
        <dbReference type="EnsemblMetazoa" id="XP_011679611"/>
    </source>
</evidence>
<dbReference type="GeneID" id="105445590"/>
<dbReference type="Proteomes" id="UP000007110">
    <property type="component" value="Unassembled WGS sequence"/>
</dbReference>
<evidence type="ECO:0000259" key="11">
    <source>
        <dbReference type="PROSITE" id="PS50287"/>
    </source>
</evidence>
<keyword evidence="7 9" id="KW-1015">Disulfide bond</keyword>
<proteinExistence type="predicted"/>
<feature type="domain" description="SRCR" evidence="11">
    <location>
        <begin position="340"/>
        <end position="439"/>
    </location>
</feature>
<name>A0A7M7HLV3_STRPU</name>
<dbReference type="PRINTS" id="PR00258">
    <property type="entry name" value="SPERACTRCPTR"/>
</dbReference>
<feature type="transmembrane region" description="Helical" evidence="10">
    <location>
        <begin position="443"/>
        <end position="471"/>
    </location>
</feature>
<dbReference type="EnsemblMetazoa" id="XM_011681309">
    <property type="protein sequence ID" value="XP_011679611"/>
    <property type="gene ID" value="LOC105445590"/>
</dbReference>
<feature type="disulfide bond" evidence="9">
    <location>
        <begin position="365"/>
        <end position="429"/>
    </location>
</feature>
<organism evidence="12 13">
    <name type="scientific">Strongylocentrotus purpuratus</name>
    <name type="common">Purple sea urchin</name>
    <dbReference type="NCBI Taxonomy" id="7668"/>
    <lineage>
        <taxon>Eukaryota</taxon>
        <taxon>Metazoa</taxon>
        <taxon>Echinodermata</taxon>
        <taxon>Eleutherozoa</taxon>
        <taxon>Echinozoa</taxon>
        <taxon>Echinoidea</taxon>
        <taxon>Euechinoidea</taxon>
        <taxon>Echinacea</taxon>
        <taxon>Camarodonta</taxon>
        <taxon>Echinidea</taxon>
        <taxon>Strongylocentrotidae</taxon>
        <taxon>Strongylocentrotus</taxon>
    </lineage>
</organism>
<dbReference type="InterPro" id="IPR050912">
    <property type="entry name" value="LOX-like_protein"/>
</dbReference>
<reference evidence="13" key="1">
    <citation type="submission" date="2015-02" db="EMBL/GenBank/DDBJ databases">
        <title>Genome sequencing for Strongylocentrotus purpuratus.</title>
        <authorList>
            <person name="Murali S."/>
            <person name="Liu Y."/>
            <person name="Vee V."/>
            <person name="English A."/>
            <person name="Wang M."/>
            <person name="Skinner E."/>
            <person name="Han Y."/>
            <person name="Muzny D.M."/>
            <person name="Worley K.C."/>
            <person name="Gibbs R.A."/>
        </authorList>
    </citation>
    <scope>NUCLEOTIDE SEQUENCE</scope>
</reference>
<evidence type="ECO:0000256" key="5">
    <source>
        <dbReference type="ARBA" id="ARBA00022989"/>
    </source>
</evidence>
<evidence type="ECO:0000256" key="2">
    <source>
        <dbReference type="ARBA" id="ARBA00022692"/>
    </source>
</evidence>
<keyword evidence="2 10" id="KW-0812">Transmembrane</keyword>
<feature type="disulfide bond" evidence="9">
    <location>
        <begin position="183"/>
        <end position="193"/>
    </location>
</feature>
<dbReference type="Pfam" id="PF00530">
    <property type="entry name" value="SRCR"/>
    <property type="match status" value="3"/>
</dbReference>
<dbReference type="GO" id="GO:0016020">
    <property type="term" value="C:membrane"/>
    <property type="evidence" value="ECO:0007669"/>
    <property type="project" value="UniProtKB-SubCell"/>
</dbReference>
<dbReference type="PANTHER" id="PTHR45817">
    <property type="entry name" value="LYSYL OXIDASE-LIKE-RELATED"/>
    <property type="match status" value="1"/>
</dbReference>
<dbReference type="InterPro" id="IPR001190">
    <property type="entry name" value="SRCR"/>
</dbReference>
<dbReference type="PROSITE" id="PS50287">
    <property type="entry name" value="SRCR_2"/>
    <property type="match status" value="3"/>
</dbReference>
<dbReference type="PROSITE" id="PS00420">
    <property type="entry name" value="SRCR_1"/>
    <property type="match status" value="1"/>
</dbReference>
<accession>A0A7M7HLV3</accession>
<feature type="disulfide bond" evidence="9">
    <location>
        <begin position="410"/>
        <end position="420"/>
    </location>
</feature>
<dbReference type="PANTHER" id="PTHR45817:SF8">
    <property type="entry name" value="LYSYL OXIDASE HOMOLOG 1"/>
    <property type="match status" value="1"/>
</dbReference>
<feature type="domain" description="SRCR" evidence="11">
    <location>
        <begin position="230"/>
        <end position="326"/>
    </location>
</feature>
<sequence>MSTSHRPENLLTTMKCLAILDSPHDTNNDIEGEATKTQLHDCIGKVSAIIIPPCIEIHDGTEFIWSGLDCYGNEYRLQECYVPNTGWELTSHCQRIGGAECALSQALLRENGDVKLVPDGDSYSGTVAVFYRGVWGKVCPDDWSWSLANTVCIQLGYYGAIEATQNLPDTDDALDYHIHSLQCSEFESHLKYCDLDYAWEDEVECDLDSHLAAGVICTHQYQDVPSYGKPRLVDGPDAGHVEVFLTESWGLVCGNSWSYDNARVICIHLGYRAVLTTSSIPLNESLSRDIVMSSVHCDGMESYLIDCPASYVDNTNCQSMAYVECTTESDELAMQEDIIIRLSDGGSPREGRVEVFIFGRWGSLCDDFWNDEDAAVVCRHLGHTDGIHRAVWGGSYGSSSAGMVPGHPICGGWESTLDECYIQTSFQQCYNSDVGVNCDSGRVFTIIILVVGVVAVLLAILIISCLCYCCICKKTVVPPVTSGAAVVPGVAMSENAPLPLPPVMADMVPIPNLEYGTLPSMDDLTLPPGKAPKPPQVVYVPSPNY</sequence>
<dbReference type="AlphaFoldDB" id="A0A7M7HLV3"/>
<dbReference type="SUPFAM" id="SSF56487">
    <property type="entry name" value="SRCR-like"/>
    <property type="match status" value="3"/>
</dbReference>
<evidence type="ECO:0000256" key="10">
    <source>
        <dbReference type="SAM" id="Phobius"/>
    </source>
</evidence>
<keyword evidence="5 10" id="KW-1133">Transmembrane helix</keyword>
<dbReference type="SMART" id="SM00202">
    <property type="entry name" value="SR"/>
    <property type="match status" value="3"/>
</dbReference>
<protein>
    <recommendedName>
        <fullName evidence="11">SRCR domain-containing protein</fullName>
    </recommendedName>
</protein>
<evidence type="ECO:0000256" key="4">
    <source>
        <dbReference type="ARBA" id="ARBA00022737"/>
    </source>
</evidence>
<evidence type="ECO:0000256" key="6">
    <source>
        <dbReference type="ARBA" id="ARBA00023136"/>
    </source>
</evidence>
<keyword evidence="4" id="KW-0677">Repeat</keyword>
<evidence type="ECO:0000256" key="9">
    <source>
        <dbReference type="PROSITE-ProRule" id="PRU00196"/>
    </source>
</evidence>
<feature type="disulfide bond" evidence="9">
    <location>
        <begin position="297"/>
        <end position="307"/>
    </location>
</feature>
<keyword evidence="3" id="KW-0732">Signal</keyword>
<feature type="domain" description="SRCR" evidence="11">
    <location>
        <begin position="114"/>
        <end position="218"/>
    </location>
</feature>
<dbReference type="FunFam" id="3.10.250.10:FF:000065">
    <property type="entry name" value="Uncharacterized protein"/>
    <property type="match status" value="1"/>
</dbReference>
<comment type="subcellular location">
    <subcellularLocation>
        <location evidence="1">Membrane</location>
        <topology evidence="1">Single-pass membrane protein</topology>
    </subcellularLocation>
</comment>
<reference evidence="12" key="2">
    <citation type="submission" date="2021-01" db="UniProtKB">
        <authorList>
            <consortium name="EnsemblMetazoa"/>
        </authorList>
    </citation>
    <scope>IDENTIFICATION</scope>
</reference>
<dbReference type="Gene3D" id="3.10.250.10">
    <property type="entry name" value="SRCR-like domain"/>
    <property type="match status" value="3"/>
</dbReference>
<evidence type="ECO:0000256" key="3">
    <source>
        <dbReference type="ARBA" id="ARBA00022729"/>
    </source>
</evidence>
<dbReference type="OrthoDB" id="6020543at2759"/>
<dbReference type="RefSeq" id="XP_011679611.2">
    <property type="nucleotide sequence ID" value="XM_011681309.2"/>
</dbReference>
<evidence type="ECO:0000256" key="1">
    <source>
        <dbReference type="ARBA" id="ARBA00004167"/>
    </source>
</evidence>
<feature type="disulfide bond" evidence="9">
    <location>
        <begin position="253"/>
        <end position="317"/>
    </location>
</feature>
<keyword evidence="6 10" id="KW-0472">Membrane</keyword>
<keyword evidence="8" id="KW-0325">Glycoprotein</keyword>
<evidence type="ECO:0000313" key="13">
    <source>
        <dbReference type="Proteomes" id="UP000007110"/>
    </source>
</evidence>
<comment type="caution">
    <text evidence="9">Lacks conserved residue(s) required for the propagation of feature annotation.</text>
</comment>
<evidence type="ECO:0000256" key="7">
    <source>
        <dbReference type="ARBA" id="ARBA00023157"/>
    </source>
</evidence>
<dbReference type="InParanoid" id="A0A7M7HLV3"/>
<dbReference type="KEGG" id="spu:105445590"/>
<keyword evidence="13" id="KW-1185">Reference proteome</keyword>
<dbReference type="OMA" id="CSEFESH"/>
<evidence type="ECO:0000256" key="8">
    <source>
        <dbReference type="ARBA" id="ARBA00023180"/>
    </source>
</evidence>